<dbReference type="InterPro" id="IPR050929">
    <property type="entry name" value="PFKA"/>
</dbReference>
<dbReference type="InterPro" id="IPR022953">
    <property type="entry name" value="ATP_PFK"/>
</dbReference>
<dbReference type="Gene3D" id="3.40.50.450">
    <property type="match status" value="1"/>
</dbReference>
<comment type="subunit">
    <text evidence="6">Homodimer.</text>
</comment>
<keyword evidence="4 6" id="KW-0418">Kinase</keyword>
<evidence type="ECO:0000256" key="2">
    <source>
        <dbReference type="ARBA" id="ARBA00022679"/>
    </source>
</evidence>
<feature type="domain" description="Phosphofructokinase" evidence="7">
    <location>
        <begin position="5"/>
        <end position="321"/>
    </location>
</feature>
<evidence type="ECO:0000256" key="6">
    <source>
        <dbReference type="HAMAP-Rule" id="MF_01978"/>
    </source>
</evidence>
<comment type="activity regulation">
    <text evidence="6">Non-allosteric.</text>
</comment>
<feature type="binding site" evidence="6">
    <location>
        <position position="12"/>
    </location>
    <ligand>
        <name>diphosphate</name>
        <dbReference type="ChEBI" id="CHEBI:33019"/>
    </ligand>
</feature>
<comment type="catalytic activity">
    <reaction evidence="6">
        <text>beta-D-fructose 6-phosphate + diphosphate = beta-D-fructose 1,6-bisphosphate + phosphate + H(+)</text>
        <dbReference type="Rhea" id="RHEA:13613"/>
        <dbReference type="ChEBI" id="CHEBI:15378"/>
        <dbReference type="ChEBI" id="CHEBI:32966"/>
        <dbReference type="ChEBI" id="CHEBI:33019"/>
        <dbReference type="ChEBI" id="CHEBI:43474"/>
        <dbReference type="ChEBI" id="CHEBI:57634"/>
        <dbReference type="EC" id="2.7.1.90"/>
    </reaction>
</comment>
<comment type="function">
    <text evidence="6">Catalyzes the phosphorylation of D-fructose 6-phosphate, the first committing step of glycolysis. Uses inorganic phosphate (PPi) as phosphoryl donor instead of ATP like common ATP-dependent phosphofructokinases (ATP-PFKs), which renders the reaction reversible, and can thus function both in glycolysis and gluconeogenesis. Consistently, PPi-PFK can replace the enzymes of both the forward (ATP-PFK) and reverse (fructose-bisphosphatase (FBPase)) reactions.</text>
</comment>
<dbReference type="AlphaFoldDB" id="A0A1M6MT68"/>
<dbReference type="InterPro" id="IPR000023">
    <property type="entry name" value="Phosphofructokinase_dom"/>
</dbReference>
<name>A0A1M6MT68_9CLOT</name>
<dbReference type="PANTHER" id="PTHR45770">
    <property type="entry name" value="ATP-DEPENDENT 6-PHOSPHOFRUCTOKINASE 1"/>
    <property type="match status" value="1"/>
</dbReference>
<evidence type="ECO:0000259" key="7">
    <source>
        <dbReference type="Pfam" id="PF00365"/>
    </source>
</evidence>
<dbReference type="HAMAP" id="MF_01978">
    <property type="entry name" value="Phosphofructokinase_II_B2"/>
    <property type="match status" value="1"/>
</dbReference>
<dbReference type="EMBL" id="FQZO01000009">
    <property type="protein sequence ID" value="SHJ86708.1"/>
    <property type="molecule type" value="Genomic_DNA"/>
</dbReference>
<dbReference type="EC" id="2.7.1.90" evidence="6"/>
<feature type="binding site" evidence="6">
    <location>
        <position position="112"/>
    </location>
    <ligand>
        <name>Mg(2+)</name>
        <dbReference type="ChEBI" id="CHEBI:18420"/>
        <note>catalytic</note>
    </ligand>
</feature>
<gene>
    <name evidence="6" type="primary">pfp</name>
    <name evidence="8" type="ORF">SAMN05444401_4117</name>
</gene>
<dbReference type="InterPro" id="IPR035966">
    <property type="entry name" value="PKF_sf"/>
</dbReference>
<feature type="binding site" evidence="6">
    <location>
        <begin position="186"/>
        <end position="188"/>
    </location>
    <ligand>
        <name>substrate</name>
    </ligand>
</feature>
<keyword evidence="9" id="KW-1185">Reference proteome</keyword>
<keyword evidence="2 6" id="KW-0808">Transferase</keyword>
<feature type="site" description="Important for catalytic activity; stabilizes the transition state when the phosphoryl donor is PPi" evidence="6">
    <location>
        <position position="139"/>
    </location>
</feature>
<accession>A0A1M6MT68</accession>
<dbReference type="UniPathway" id="UPA00109">
    <property type="reaction ID" value="UER00182"/>
</dbReference>
<dbReference type="InterPro" id="IPR011404">
    <property type="entry name" value="PPi-PFK"/>
</dbReference>
<reference evidence="8 9" key="1">
    <citation type="submission" date="2016-11" db="EMBL/GenBank/DDBJ databases">
        <authorList>
            <person name="Jaros S."/>
            <person name="Januszkiewicz K."/>
            <person name="Wedrychowicz H."/>
        </authorList>
    </citation>
    <scope>NUCLEOTIDE SEQUENCE [LARGE SCALE GENOMIC DNA]</scope>
    <source>
        <strain evidence="8 9">DSM 21864</strain>
    </source>
</reference>
<dbReference type="Proteomes" id="UP000184080">
    <property type="component" value="Unassembled WGS sequence"/>
</dbReference>
<dbReference type="PIRSF" id="PIRSF036483">
    <property type="entry name" value="PFK_XF0274"/>
    <property type="match status" value="1"/>
</dbReference>
<dbReference type="Pfam" id="PF00365">
    <property type="entry name" value="PFK"/>
    <property type="match status" value="1"/>
</dbReference>
<comment type="caution">
    <text evidence="6">Lacks conserved residue(s) required for the propagation of feature annotation.</text>
</comment>
<dbReference type="STRING" id="1121298.SAMN05444401_4117"/>
<keyword evidence="3 6" id="KW-0479">Metal-binding</keyword>
<dbReference type="GO" id="GO:0046872">
    <property type="term" value="F:metal ion binding"/>
    <property type="evidence" value="ECO:0007669"/>
    <property type="project" value="UniProtKB-KW"/>
</dbReference>
<dbReference type="GO" id="GO:0005737">
    <property type="term" value="C:cytoplasm"/>
    <property type="evidence" value="ECO:0007669"/>
    <property type="project" value="UniProtKB-SubCell"/>
</dbReference>
<comment type="similarity">
    <text evidence="6">Belongs to the phosphofructokinase type A (PFKA) family. PPi-dependent PFK group II subfamily. Clade 'B2' sub-subfamily.</text>
</comment>
<keyword evidence="5 6" id="KW-0460">Magnesium</keyword>
<organism evidence="8 9">
    <name type="scientific">Clostridium amylolyticum</name>
    <dbReference type="NCBI Taxonomy" id="1121298"/>
    <lineage>
        <taxon>Bacteria</taxon>
        <taxon>Bacillati</taxon>
        <taxon>Bacillota</taxon>
        <taxon>Clostridia</taxon>
        <taxon>Eubacteriales</taxon>
        <taxon>Clostridiaceae</taxon>
        <taxon>Clostridium</taxon>
    </lineage>
</organism>
<dbReference type="GO" id="GO:0047334">
    <property type="term" value="F:diphosphate-fructose-6-phosphate 1-phosphotransferase activity"/>
    <property type="evidence" value="ECO:0007669"/>
    <property type="project" value="UniProtKB-EC"/>
</dbReference>
<dbReference type="Gene3D" id="3.40.50.460">
    <property type="entry name" value="Phosphofructokinase domain"/>
    <property type="match status" value="1"/>
</dbReference>
<feature type="binding site" evidence="6">
    <location>
        <begin position="140"/>
        <end position="142"/>
    </location>
    <ligand>
        <name>substrate</name>
    </ligand>
</feature>
<proteinExistence type="inferred from homology"/>
<evidence type="ECO:0000256" key="5">
    <source>
        <dbReference type="ARBA" id="ARBA00022842"/>
    </source>
</evidence>
<evidence type="ECO:0000256" key="3">
    <source>
        <dbReference type="ARBA" id="ARBA00022723"/>
    </source>
</evidence>
<dbReference type="PRINTS" id="PR00476">
    <property type="entry name" value="PHFRCTKINASE"/>
</dbReference>
<comment type="pathway">
    <text evidence="6">Carbohydrate degradation; glycolysis; D-glyceraldehyde 3-phosphate and glycerone phosphate from D-glucose: step 3/4.</text>
</comment>
<evidence type="ECO:0000256" key="4">
    <source>
        <dbReference type="ARBA" id="ARBA00022777"/>
    </source>
</evidence>
<feature type="site" description="Important for catalytic activity and substrate specificity; stabilizes the transition state when the phosphoryl donor is PPi; prevents ATP from binding by mimicking the alpha-phosphate group of ATP" evidence="6">
    <location>
        <position position="113"/>
    </location>
</feature>
<sequence>MMSNCIIAQSGGPTSVINSSVAGLVASNLKYKIYDKVYAGLNGVEGILNEKIFDISACKEDDLNTFKFTPSSGLGSCRYKLKDFKEDESEYKKLIEICKKYDITSFFYIGGNDSMDTVAKLSAYAEKNSLAIKFIGIPKTIDNDLPITDHTPGFGSAAKFISTVALETYLDASVYKNNGIFILETMGRDTGWLAASACLAKLNGQPVVDFIYLPEIEFDTDKFLKEIKERFNKNNQVYIVVSEGIKNSSGRFISELTAYQSHDSFGHSQLGGVGTVLKNLIIEEGITKRVKCLELGVLQRSAMHCASQLDIDEAFKVGYDALKHSLDNYSGCMVAIKRDSNNPYSSSSIFVKAKDVANHVKYVPKNWINSQCNGVTTEMEEYIAPLIEGIPNMVYENSLPKFKVFNK</sequence>
<keyword evidence="6" id="KW-0963">Cytoplasm</keyword>
<feature type="active site" description="Proton acceptor" evidence="6">
    <location>
        <position position="142"/>
    </location>
</feature>
<dbReference type="SUPFAM" id="SSF53784">
    <property type="entry name" value="Phosphofructokinase"/>
    <property type="match status" value="1"/>
</dbReference>
<dbReference type="GO" id="GO:0006002">
    <property type="term" value="P:fructose 6-phosphate metabolic process"/>
    <property type="evidence" value="ECO:0007669"/>
    <property type="project" value="InterPro"/>
</dbReference>
<evidence type="ECO:0000313" key="9">
    <source>
        <dbReference type="Proteomes" id="UP000184080"/>
    </source>
</evidence>
<keyword evidence="6" id="KW-0324">Glycolysis</keyword>
<comment type="cofactor">
    <cofactor evidence="1 6">
        <name>Mg(2+)</name>
        <dbReference type="ChEBI" id="CHEBI:18420"/>
    </cofactor>
</comment>
<dbReference type="NCBIfam" id="NF010675">
    <property type="entry name" value="PRK14072.1"/>
    <property type="match status" value="1"/>
</dbReference>
<feature type="binding site" evidence="6">
    <location>
        <position position="243"/>
    </location>
    <ligand>
        <name>substrate</name>
    </ligand>
</feature>
<comment type="subcellular location">
    <subcellularLocation>
        <location evidence="6">Cytoplasm</location>
    </subcellularLocation>
</comment>
<evidence type="ECO:0000313" key="8">
    <source>
        <dbReference type="EMBL" id="SHJ86708.1"/>
    </source>
</evidence>
<protein>
    <recommendedName>
        <fullName evidence="6">Pyrophosphate--fructose 6-phosphate 1-phosphotransferase</fullName>
        <ecNumber evidence="6">2.7.1.90</ecNumber>
    </recommendedName>
    <alternativeName>
        <fullName evidence="6">6-phosphofructokinase, pyrophosphate dependent</fullName>
    </alternativeName>
    <alternativeName>
        <fullName evidence="6">PPi-dependent phosphofructokinase</fullName>
        <shortName evidence="6">PPi-PFK</shortName>
    </alternativeName>
    <alternativeName>
        <fullName evidence="6">Pyrophosphate-dependent 6-phosphofructose-1-kinase</fullName>
    </alternativeName>
</protein>
<evidence type="ECO:0000256" key="1">
    <source>
        <dbReference type="ARBA" id="ARBA00001946"/>
    </source>
</evidence>
<dbReference type="GO" id="GO:0003872">
    <property type="term" value="F:6-phosphofructokinase activity"/>
    <property type="evidence" value="ECO:0007669"/>
    <property type="project" value="UniProtKB-UniRule"/>
</dbReference>